<dbReference type="InterPro" id="IPR004776">
    <property type="entry name" value="Mem_transp_PIN-like"/>
</dbReference>
<evidence type="ECO:0000256" key="5">
    <source>
        <dbReference type="ARBA" id="ARBA00022692"/>
    </source>
</evidence>
<feature type="transmembrane region" description="Helical" evidence="8">
    <location>
        <begin position="6"/>
        <end position="24"/>
    </location>
</feature>
<feature type="transmembrane region" description="Helical" evidence="8">
    <location>
        <begin position="275"/>
        <end position="298"/>
    </location>
</feature>
<dbReference type="eggNOG" id="COG0679">
    <property type="taxonomic scope" value="Bacteria"/>
</dbReference>
<sequence>MLLFTIWPLFALICLGFVLNRAGFPAQGFWPAAERLNYFVLFPALLVSSLINAPVHDPAIWRLGGAALATIAVAAVLLYALRRLWSVPARRFGPALQGAVRFNTYLGLALTARLAGPEGLSRAALVLAVAVPFVNVLSILALSETRSPLAIARNMLRNPLILACVAGLALASLGAGLPFGMHDFLVVLARGSLPLGLLCVGAALQITALRGDLGPLAGNAALRLIAMPLLAAGIGHLFGLAGTDALVLVVFCAIPTATSAYVLTRQLGGDGPFMAGIVTAQTVASVATLPLMLMLLGLA</sequence>
<protein>
    <submittedName>
        <fullName evidence="9">Transporter</fullName>
    </submittedName>
</protein>
<keyword evidence="10" id="KW-1185">Reference proteome</keyword>
<keyword evidence="4" id="KW-1003">Cell membrane</keyword>
<evidence type="ECO:0000256" key="8">
    <source>
        <dbReference type="SAM" id="Phobius"/>
    </source>
</evidence>
<keyword evidence="7 8" id="KW-0472">Membrane</keyword>
<feature type="transmembrane region" description="Helical" evidence="8">
    <location>
        <begin position="160"/>
        <end position="181"/>
    </location>
</feature>
<feature type="transmembrane region" description="Helical" evidence="8">
    <location>
        <begin position="220"/>
        <end position="239"/>
    </location>
</feature>
<evidence type="ECO:0000256" key="1">
    <source>
        <dbReference type="ARBA" id="ARBA00004651"/>
    </source>
</evidence>
<dbReference type="Pfam" id="PF03547">
    <property type="entry name" value="Mem_trans"/>
    <property type="match status" value="1"/>
</dbReference>
<keyword evidence="3" id="KW-0813">Transport</keyword>
<gene>
    <name evidence="9" type="ORF">DL1_06935</name>
</gene>
<evidence type="ECO:0000256" key="4">
    <source>
        <dbReference type="ARBA" id="ARBA00022475"/>
    </source>
</evidence>
<name>A0A074U9H9_9RHOB</name>
<proteinExistence type="inferred from homology"/>
<keyword evidence="5 8" id="KW-0812">Transmembrane</keyword>
<evidence type="ECO:0000256" key="7">
    <source>
        <dbReference type="ARBA" id="ARBA00023136"/>
    </source>
</evidence>
<dbReference type="RefSeq" id="WP_038061862.1">
    <property type="nucleotide sequence ID" value="NZ_FOVB01000001.1"/>
</dbReference>
<evidence type="ECO:0000256" key="3">
    <source>
        <dbReference type="ARBA" id="ARBA00022448"/>
    </source>
</evidence>
<dbReference type="OrthoDB" id="9805563at2"/>
<dbReference type="Proteomes" id="UP000027725">
    <property type="component" value="Unassembled WGS sequence"/>
</dbReference>
<dbReference type="AlphaFoldDB" id="A0A074U9H9"/>
<accession>A0A074U9H9</accession>
<evidence type="ECO:0000313" key="9">
    <source>
        <dbReference type="EMBL" id="KEP71322.1"/>
    </source>
</evidence>
<evidence type="ECO:0000313" key="10">
    <source>
        <dbReference type="Proteomes" id="UP000027725"/>
    </source>
</evidence>
<dbReference type="STRING" id="1185766.SAMN05216224_101233"/>
<evidence type="ECO:0000256" key="6">
    <source>
        <dbReference type="ARBA" id="ARBA00022989"/>
    </source>
</evidence>
<comment type="caution">
    <text evidence="9">The sequence shown here is derived from an EMBL/GenBank/DDBJ whole genome shotgun (WGS) entry which is preliminary data.</text>
</comment>
<organism evidence="9 10">
    <name type="scientific">Thioclava dalianensis</name>
    <dbReference type="NCBI Taxonomy" id="1185766"/>
    <lineage>
        <taxon>Bacteria</taxon>
        <taxon>Pseudomonadati</taxon>
        <taxon>Pseudomonadota</taxon>
        <taxon>Alphaproteobacteria</taxon>
        <taxon>Rhodobacterales</taxon>
        <taxon>Paracoccaceae</taxon>
        <taxon>Thioclava</taxon>
    </lineage>
</organism>
<dbReference type="InterPro" id="IPR038770">
    <property type="entry name" value="Na+/solute_symporter_sf"/>
</dbReference>
<feature type="transmembrane region" description="Helical" evidence="8">
    <location>
        <begin position="187"/>
        <end position="208"/>
    </location>
</feature>
<comment type="subcellular location">
    <subcellularLocation>
        <location evidence="1">Cell membrane</location>
        <topology evidence="1">Multi-pass membrane protein</topology>
    </subcellularLocation>
</comment>
<feature type="transmembrane region" description="Helical" evidence="8">
    <location>
        <begin position="36"/>
        <end position="53"/>
    </location>
</feature>
<dbReference type="Gene3D" id="1.20.1530.20">
    <property type="match status" value="1"/>
</dbReference>
<dbReference type="GO" id="GO:0055085">
    <property type="term" value="P:transmembrane transport"/>
    <property type="evidence" value="ECO:0007669"/>
    <property type="project" value="InterPro"/>
</dbReference>
<dbReference type="PANTHER" id="PTHR36838:SF4">
    <property type="entry name" value="AUXIN EFFLUX CARRIER FAMILY PROTEIN"/>
    <property type="match status" value="1"/>
</dbReference>
<feature type="transmembrane region" description="Helical" evidence="8">
    <location>
        <begin position="59"/>
        <end position="80"/>
    </location>
</feature>
<dbReference type="PANTHER" id="PTHR36838">
    <property type="entry name" value="AUXIN EFFLUX CARRIER FAMILY PROTEIN"/>
    <property type="match status" value="1"/>
</dbReference>
<keyword evidence="6 8" id="KW-1133">Transmembrane helix</keyword>
<feature type="transmembrane region" description="Helical" evidence="8">
    <location>
        <begin position="245"/>
        <end position="263"/>
    </location>
</feature>
<feature type="transmembrane region" description="Helical" evidence="8">
    <location>
        <begin position="120"/>
        <end position="140"/>
    </location>
</feature>
<dbReference type="GO" id="GO:0005886">
    <property type="term" value="C:plasma membrane"/>
    <property type="evidence" value="ECO:0007669"/>
    <property type="project" value="UniProtKB-SubCell"/>
</dbReference>
<reference evidence="9 10" key="1">
    <citation type="submission" date="2014-03" db="EMBL/GenBank/DDBJ databases">
        <title>The draft genome sequence of Thioclava dalianensis DLFJ1-1.</title>
        <authorList>
            <person name="Lai Q."/>
            <person name="Shao Z."/>
        </authorList>
    </citation>
    <scope>NUCLEOTIDE SEQUENCE [LARGE SCALE GENOMIC DNA]</scope>
    <source>
        <strain evidence="9 10">DLFJ1-1</strain>
    </source>
</reference>
<dbReference type="EMBL" id="JHEH01000002">
    <property type="protein sequence ID" value="KEP71322.1"/>
    <property type="molecule type" value="Genomic_DNA"/>
</dbReference>
<comment type="similarity">
    <text evidence="2">Belongs to the auxin efflux carrier (TC 2.A.69) family.</text>
</comment>
<evidence type="ECO:0000256" key="2">
    <source>
        <dbReference type="ARBA" id="ARBA00010145"/>
    </source>
</evidence>